<feature type="domain" description="DUF4874" evidence="4">
    <location>
        <begin position="34"/>
        <end position="209"/>
    </location>
</feature>
<feature type="signal peptide" evidence="2">
    <location>
        <begin position="1"/>
        <end position="20"/>
    </location>
</feature>
<dbReference type="NCBIfam" id="TIGR04183">
    <property type="entry name" value="Por_Secre_tail"/>
    <property type="match status" value="1"/>
</dbReference>
<dbReference type="Pfam" id="PF16173">
    <property type="entry name" value="DUF4874"/>
    <property type="match status" value="1"/>
</dbReference>
<comment type="caution">
    <text evidence="6">The sequence shown here is derived from an EMBL/GenBank/DDBJ whole genome shotgun (WGS) entry which is preliminary data.</text>
</comment>
<feature type="domain" description="Secretion system C-terminal sorting" evidence="5">
    <location>
        <begin position="473"/>
        <end position="544"/>
    </location>
</feature>
<dbReference type="Pfam" id="PF18962">
    <property type="entry name" value="Por_Secre_tail"/>
    <property type="match status" value="1"/>
</dbReference>
<protein>
    <submittedName>
        <fullName evidence="6">DUF4832 domain-containing protein</fullName>
    </submittedName>
</protein>
<evidence type="ECO:0000313" key="6">
    <source>
        <dbReference type="EMBL" id="KAB1157898.1"/>
    </source>
</evidence>
<proteinExistence type="predicted"/>
<keyword evidence="1 2" id="KW-0732">Signal</keyword>
<evidence type="ECO:0000313" key="7">
    <source>
        <dbReference type="Proteomes" id="UP000490922"/>
    </source>
</evidence>
<sequence>MKKLFTLLGVLLFVSGSAQTSNITYKASTLNFSNPERGFYKHTSAHSGTYQSLNQTSLTNYRVLNNISLIYRAFPLDDFIDTPISASYLANMQSDFDKIRKAGVKCFIRFTYSDDQDVPKRDATKEIMLTHIKQIKPLLQANEDVISLMQAGFIGAWGEWYYTSQADFGGEGYNGSSVTTTNLNNRKEIVEALLDALPASRMLQVRTPAFKQGLYSKNALTSTQAFSETSLARIGHHNDCFLASSSDYGTYDNVTTQYPYLAQDTKFVPMGGETCRLNSPRSDCATAVLEMGKFHWTFLNLDFYPGVIDGFETNNCFDDIQKKLGYRFELTSATFPKTQLLRDNLPLTLKIINSGFATPFNERKAYLVLKNLATNQVYSILMASDPRTWLGPTELTINENLTLPSNLTTGNYKLYLHLPDNLPTLANRSEYAIRFANDNVWDASTGYNDLNYTINVTDTNLGKAESSKINMSIYPVPANNELAIEFDGINDYQITMFNSLGQNVLISKKLESNKAIINTTNLSEGLYFIEFAKGSTKDTRKIIVKH</sequence>
<dbReference type="RefSeq" id="WP_151106091.1">
    <property type="nucleotide sequence ID" value="NZ_WAEM01000001.1"/>
</dbReference>
<gene>
    <name evidence="6" type="ORF">F6464_02090</name>
</gene>
<evidence type="ECO:0000259" key="5">
    <source>
        <dbReference type="Pfam" id="PF18962"/>
    </source>
</evidence>
<dbReference type="InterPro" id="IPR032267">
    <property type="entry name" value="DUF4832"/>
</dbReference>
<dbReference type="Pfam" id="PF16116">
    <property type="entry name" value="DUF4832"/>
    <property type="match status" value="1"/>
</dbReference>
<evidence type="ECO:0000256" key="2">
    <source>
        <dbReference type="SAM" id="SignalP"/>
    </source>
</evidence>
<dbReference type="OrthoDB" id="9760654at2"/>
<keyword evidence="7" id="KW-1185">Reference proteome</keyword>
<feature type="domain" description="DUF4832" evidence="3">
    <location>
        <begin position="233"/>
        <end position="437"/>
    </location>
</feature>
<dbReference type="InterPro" id="IPR032379">
    <property type="entry name" value="DUF4874"/>
</dbReference>
<evidence type="ECO:0000259" key="3">
    <source>
        <dbReference type="Pfam" id="PF16116"/>
    </source>
</evidence>
<dbReference type="AlphaFoldDB" id="A0A7J5AKE0"/>
<organism evidence="6 7">
    <name type="scientific">Flavobacterium luteum</name>
    <dbReference type="NCBI Taxonomy" id="2026654"/>
    <lineage>
        <taxon>Bacteria</taxon>
        <taxon>Pseudomonadati</taxon>
        <taxon>Bacteroidota</taxon>
        <taxon>Flavobacteriia</taxon>
        <taxon>Flavobacteriales</taxon>
        <taxon>Flavobacteriaceae</taxon>
        <taxon>Flavobacterium</taxon>
    </lineage>
</organism>
<evidence type="ECO:0000256" key="1">
    <source>
        <dbReference type="ARBA" id="ARBA00022729"/>
    </source>
</evidence>
<accession>A0A7J5AKE0</accession>
<dbReference type="InterPro" id="IPR026444">
    <property type="entry name" value="Secre_tail"/>
</dbReference>
<dbReference type="Proteomes" id="UP000490922">
    <property type="component" value="Unassembled WGS sequence"/>
</dbReference>
<reference evidence="6 7" key="1">
    <citation type="submission" date="2019-09" db="EMBL/GenBank/DDBJ databases">
        <title>Flavobacterium sp. nov., isolated from glacier ice.</title>
        <authorList>
            <person name="Liu Q."/>
        </authorList>
    </citation>
    <scope>NUCLEOTIDE SEQUENCE [LARGE SCALE GENOMIC DNA]</scope>
    <source>
        <strain evidence="6 7">NBRC 112527</strain>
    </source>
</reference>
<name>A0A7J5AKE0_9FLAO</name>
<evidence type="ECO:0000259" key="4">
    <source>
        <dbReference type="Pfam" id="PF16173"/>
    </source>
</evidence>
<dbReference type="EMBL" id="WAEM01000001">
    <property type="protein sequence ID" value="KAB1157898.1"/>
    <property type="molecule type" value="Genomic_DNA"/>
</dbReference>
<feature type="chain" id="PRO_5029599471" evidence="2">
    <location>
        <begin position="21"/>
        <end position="546"/>
    </location>
</feature>